<dbReference type="PANTHER" id="PTHR11955">
    <property type="entry name" value="FATTY ACID BINDING PROTEIN"/>
    <property type="match status" value="1"/>
</dbReference>
<dbReference type="Pfam" id="PF00061">
    <property type="entry name" value="Lipocalin"/>
    <property type="match status" value="1"/>
</dbReference>
<comment type="similarity">
    <text evidence="1">Belongs to the calycin superfamily. Fatty-acid binding protein (FABP) family.</text>
</comment>
<evidence type="ECO:0000256" key="3">
    <source>
        <dbReference type="SAM" id="SignalP"/>
    </source>
</evidence>
<dbReference type="PRINTS" id="PR00178">
    <property type="entry name" value="FATTYACIDBP"/>
</dbReference>
<evidence type="ECO:0000256" key="1">
    <source>
        <dbReference type="ARBA" id="ARBA00008390"/>
    </source>
</evidence>
<dbReference type="InterPro" id="IPR012674">
    <property type="entry name" value="Calycin"/>
</dbReference>
<dbReference type="InterPro" id="IPR000566">
    <property type="entry name" value="Lipocln_cytosolic_FA-bd_dom"/>
</dbReference>
<name>A0A1B6MEA2_9HEMI</name>
<feature type="signal peptide" evidence="3">
    <location>
        <begin position="1"/>
        <end position="19"/>
    </location>
</feature>
<feature type="chain" id="PRO_5008588103" description="Lipocalin/cytosolic fatty-acid binding domain-containing protein" evidence="3">
    <location>
        <begin position="20"/>
        <end position="169"/>
    </location>
</feature>
<dbReference type="InterPro" id="IPR031259">
    <property type="entry name" value="ILBP"/>
</dbReference>
<sequence>MSLWKQLFVFAIFVVYYESDTVSCELTEKNETSSLTPYFNKRYELAKGDDDNFEDLMEYLEVGWLMRKAIVLAKPVMELKLGGGQYTLCSESFFKNIYTTFKLGVEFEEKTPDGRFVQTRFTAEGNKLIQTQRDEKGRVTTIVREFKPDEVVVTATVDKYSCVRVYKIV</sequence>
<dbReference type="CDD" id="cd00742">
    <property type="entry name" value="FABP"/>
    <property type="match status" value="1"/>
</dbReference>
<dbReference type="GO" id="GO:0008289">
    <property type="term" value="F:lipid binding"/>
    <property type="evidence" value="ECO:0007669"/>
    <property type="project" value="UniProtKB-KW"/>
</dbReference>
<protein>
    <recommendedName>
        <fullName evidence="4">Lipocalin/cytosolic fatty-acid binding domain-containing protein</fullName>
    </recommendedName>
</protein>
<reference evidence="5" key="1">
    <citation type="submission" date="2015-11" db="EMBL/GenBank/DDBJ databases">
        <title>De novo transcriptome assembly of four potential Pierce s Disease insect vectors from Arizona vineyards.</title>
        <authorList>
            <person name="Tassone E.E."/>
        </authorList>
    </citation>
    <scope>NUCLEOTIDE SEQUENCE</scope>
</reference>
<organism evidence="5">
    <name type="scientific">Graphocephala atropunctata</name>
    <dbReference type="NCBI Taxonomy" id="36148"/>
    <lineage>
        <taxon>Eukaryota</taxon>
        <taxon>Metazoa</taxon>
        <taxon>Ecdysozoa</taxon>
        <taxon>Arthropoda</taxon>
        <taxon>Hexapoda</taxon>
        <taxon>Insecta</taxon>
        <taxon>Pterygota</taxon>
        <taxon>Neoptera</taxon>
        <taxon>Paraneoptera</taxon>
        <taxon>Hemiptera</taxon>
        <taxon>Auchenorrhyncha</taxon>
        <taxon>Membracoidea</taxon>
        <taxon>Cicadellidae</taxon>
        <taxon>Cicadellinae</taxon>
        <taxon>Cicadellini</taxon>
        <taxon>Graphocephala</taxon>
    </lineage>
</organism>
<evidence type="ECO:0000256" key="2">
    <source>
        <dbReference type="ARBA" id="ARBA00023121"/>
    </source>
</evidence>
<dbReference type="EMBL" id="GEBQ01005704">
    <property type="protein sequence ID" value="JAT34273.1"/>
    <property type="molecule type" value="Transcribed_RNA"/>
</dbReference>
<accession>A0A1B6MEA2</accession>
<evidence type="ECO:0000259" key="4">
    <source>
        <dbReference type="Pfam" id="PF00061"/>
    </source>
</evidence>
<gene>
    <name evidence="5" type="ORF">g.9698</name>
</gene>
<dbReference type="SUPFAM" id="SSF50814">
    <property type="entry name" value="Lipocalins"/>
    <property type="match status" value="1"/>
</dbReference>
<dbReference type="InterPro" id="IPR000463">
    <property type="entry name" value="Fatty_acid-bd"/>
</dbReference>
<keyword evidence="2" id="KW-0446">Lipid-binding</keyword>
<dbReference type="Gene3D" id="2.40.128.20">
    <property type="match status" value="1"/>
</dbReference>
<evidence type="ECO:0000313" key="5">
    <source>
        <dbReference type="EMBL" id="JAT34273.1"/>
    </source>
</evidence>
<dbReference type="AlphaFoldDB" id="A0A1B6MEA2"/>
<keyword evidence="3" id="KW-0732">Signal</keyword>
<proteinExistence type="inferred from homology"/>
<feature type="domain" description="Lipocalin/cytosolic fatty-acid binding" evidence="4">
    <location>
        <begin position="43"/>
        <end position="167"/>
    </location>
</feature>